<accession>A0A6I6DG26</accession>
<keyword evidence="4" id="KW-1185">Reference proteome</keyword>
<sequence>MENNKSLIRVLHASPCTPPVDVYADGNLIVENLAYKDITDYLPVEPGMYNIQVFPTGVKKKPVIDVEFEILPDTVFTLTAIGVLPDVSLLPIASEYQHIEPSRAIVRFAHLVPDAPNVDIGLLESDAILFSDVAFTEVTDYIAVDSGVYDFEVRPASSDVILLNVYDILFEPGKAYTLYAVGLLEDEPPLQAIYFEDFIPWLGRHSEDNEAKDESEVSNEDIDEERDDEENIETVIEENIVEPKEEPIELPRQEDISDESEEIVNVEEPQVTEIVDENTIPINNKVNSVKINFIYR</sequence>
<name>A0A6I6DG26_9FIRM</name>
<feature type="domain" description="DUF4397" evidence="2">
    <location>
        <begin position="6"/>
        <end position="120"/>
    </location>
</feature>
<evidence type="ECO:0000259" key="2">
    <source>
        <dbReference type="Pfam" id="PF14344"/>
    </source>
</evidence>
<feature type="region of interest" description="Disordered" evidence="1">
    <location>
        <begin position="209"/>
        <end position="229"/>
    </location>
</feature>
<dbReference type="InterPro" id="IPR025510">
    <property type="entry name" value="DUF4397"/>
</dbReference>
<dbReference type="AlphaFoldDB" id="A0A6I6DG26"/>
<proteinExistence type="predicted"/>
<reference evidence="4" key="1">
    <citation type="journal article" date="2019" name="Microbiology">
        <title>Complete Genome Sequence of an Uncultured Bacterium of the Candidate Phylum Bipolaricaulota.</title>
        <authorList>
            <person name="Kadnikov V.V."/>
            <person name="Mardanov A.V."/>
            <person name="Beletsky A.V."/>
            <person name="Frank Y.A."/>
            <person name="Karnachuk O.V."/>
            <person name="Ravin N.V."/>
        </authorList>
    </citation>
    <scope>NUCLEOTIDE SEQUENCE [LARGE SCALE GENOMIC DNA]</scope>
</reference>
<gene>
    <name evidence="3" type="ORF">SYNTR_0777</name>
</gene>
<dbReference type="KEGG" id="salq:SYNTR_0777"/>
<evidence type="ECO:0000313" key="4">
    <source>
        <dbReference type="Proteomes" id="UP000426444"/>
    </source>
</evidence>
<dbReference type="EMBL" id="CP046457">
    <property type="protein sequence ID" value="QGT99370.1"/>
    <property type="molecule type" value="Genomic_DNA"/>
</dbReference>
<dbReference type="Proteomes" id="UP000426444">
    <property type="component" value="Chromosome"/>
</dbReference>
<evidence type="ECO:0000313" key="3">
    <source>
        <dbReference type="EMBL" id="QGT99370.1"/>
    </source>
</evidence>
<feature type="compositionally biased region" description="Acidic residues" evidence="1">
    <location>
        <begin position="216"/>
        <end position="229"/>
    </location>
</feature>
<evidence type="ECO:0000256" key="1">
    <source>
        <dbReference type="SAM" id="MobiDB-lite"/>
    </source>
</evidence>
<protein>
    <recommendedName>
        <fullName evidence="2">DUF4397 domain-containing protein</fullName>
    </recommendedName>
</protein>
<organism evidence="3 4">
    <name type="scientific">Candidatus Syntrophocurvum alkaliphilum</name>
    <dbReference type="NCBI Taxonomy" id="2293317"/>
    <lineage>
        <taxon>Bacteria</taxon>
        <taxon>Bacillati</taxon>
        <taxon>Bacillota</taxon>
        <taxon>Clostridia</taxon>
        <taxon>Eubacteriales</taxon>
        <taxon>Syntrophomonadaceae</taxon>
        <taxon>Candidatus Syntrophocurvum</taxon>
    </lineage>
</organism>
<dbReference type="Pfam" id="PF14344">
    <property type="entry name" value="DUF4397"/>
    <property type="match status" value="1"/>
</dbReference>
<dbReference type="RefSeq" id="WP_197079180.1">
    <property type="nucleotide sequence ID" value="NZ_CP046457.1"/>
</dbReference>